<dbReference type="Proteomes" id="UP000501387">
    <property type="component" value="Chromosome"/>
</dbReference>
<dbReference type="KEGG" id="lins:G7067_04640"/>
<dbReference type="InterPro" id="IPR001173">
    <property type="entry name" value="Glyco_trans_2-like"/>
</dbReference>
<keyword evidence="2" id="KW-0812">Transmembrane</keyword>
<keyword evidence="4" id="KW-0808">Transferase</keyword>
<dbReference type="RefSeq" id="WP_166322327.1">
    <property type="nucleotide sequence ID" value="NZ_CP049934.1"/>
</dbReference>
<gene>
    <name evidence="4" type="ORF">G7067_04640</name>
</gene>
<evidence type="ECO:0000256" key="2">
    <source>
        <dbReference type="SAM" id="Phobius"/>
    </source>
</evidence>
<dbReference type="SUPFAM" id="SSF53448">
    <property type="entry name" value="Nucleotide-diphospho-sugar transferases"/>
    <property type="match status" value="1"/>
</dbReference>
<dbReference type="AlphaFoldDB" id="A0A6G8FII7"/>
<evidence type="ECO:0000259" key="3">
    <source>
        <dbReference type="Pfam" id="PF00535"/>
    </source>
</evidence>
<dbReference type="InterPro" id="IPR050256">
    <property type="entry name" value="Glycosyltransferase_2"/>
</dbReference>
<evidence type="ECO:0000313" key="4">
    <source>
        <dbReference type="EMBL" id="QIM15862.1"/>
    </source>
</evidence>
<dbReference type="CDD" id="cd04179">
    <property type="entry name" value="DPM_DPG-synthase_like"/>
    <property type="match status" value="1"/>
</dbReference>
<feature type="domain" description="Glycosyltransferase 2-like" evidence="3">
    <location>
        <begin position="8"/>
        <end position="141"/>
    </location>
</feature>
<name>A0A6G8FII7_9MICO</name>
<organism evidence="4 5">
    <name type="scientific">Leucobacter insecticola</name>
    <dbReference type="NCBI Taxonomy" id="2714934"/>
    <lineage>
        <taxon>Bacteria</taxon>
        <taxon>Bacillati</taxon>
        <taxon>Actinomycetota</taxon>
        <taxon>Actinomycetes</taxon>
        <taxon>Micrococcales</taxon>
        <taxon>Microbacteriaceae</taxon>
        <taxon>Leucobacter</taxon>
    </lineage>
</organism>
<dbReference type="EMBL" id="CP049934">
    <property type="protein sequence ID" value="QIM15862.1"/>
    <property type="molecule type" value="Genomic_DNA"/>
</dbReference>
<dbReference type="PANTHER" id="PTHR48090:SF7">
    <property type="entry name" value="RFBJ PROTEIN"/>
    <property type="match status" value="1"/>
</dbReference>
<proteinExistence type="inferred from homology"/>
<sequence length="242" mass="26424">MTKPRTLVILPAWNEEKALPDLLAELVRECPDVDVLVIDDASTDNTNSAARTVPGVRVLSLPINIGVGGATRAGLLYGERGGYEAVVQCDADGQHPPADIPRLVAQLKTADMVIGARFAGADGYQVRGPRRWAMRLLSRVFSRMHRVRLTDTTSGFRAFGPQAISLFSQVMPPEYLGDTVDALVIAKRHRLRVEQVPVAMRERQAGTASHGSVLAGVFLARALFILLLSLPRLVIRRRKAQS</sequence>
<evidence type="ECO:0000256" key="1">
    <source>
        <dbReference type="ARBA" id="ARBA00006739"/>
    </source>
</evidence>
<keyword evidence="5" id="KW-1185">Reference proteome</keyword>
<reference evidence="4 5" key="1">
    <citation type="submission" date="2020-03" db="EMBL/GenBank/DDBJ databases">
        <title>Leucobacter sp. nov., isolated from beetles.</title>
        <authorList>
            <person name="Hyun D.-W."/>
            <person name="Bae J.-W."/>
        </authorList>
    </citation>
    <scope>NUCLEOTIDE SEQUENCE [LARGE SCALE GENOMIC DNA]</scope>
    <source>
        <strain evidence="4 5">HDW9B</strain>
    </source>
</reference>
<dbReference type="PANTHER" id="PTHR48090">
    <property type="entry name" value="UNDECAPRENYL-PHOSPHATE 4-DEOXY-4-FORMAMIDO-L-ARABINOSE TRANSFERASE-RELATED"/>
    <property type="match status" value="1"/>
</dbReference>
<accession>A0A6G8FII7</accession>
<evidence type="ECO:0000313" key="5">
    <source>
        <dbReference type="Proteomes" id="UP000501387"/>
    </source>
</evidence>
<dbReference type="Gene3D" id="3.90.550.10">
    <property type="entry name" value="Spore Coat Polysaccharide Biosynthesis Protein SpsA, Chain A"/>
    <property type="match status" value="1"/>
</dbReference>
<keyword evidence="2" id="KW-0472">Membrane</keyword>
<protein>
    <submittedName>
        <fullName evidence="4">Glycosyltransferase family 2 protein</fullName>
    </submittedName>
</protein>
<comment type="similarity">
    <text evidence="1">Belongs to the glycosyltransferase 2 family.</text>
</comment>
<dbReference type="InterPro" id="IPR029044">
    <property type="entry name" value="Nucleotide-diphossugar_trans"/>
</dbReference>
<keyword evidence="2" id="KW-1133">Transmembrane helix</keyword>
<feature type="transmembrane region" description="Helical" evidence="2">
    <location>
        <begin position="213"/>
        <end position="235"/>
    </location>
</feature>
<dbReference type="GO" id="GO:0016740">
    <property type="term" value="F:transferase activity"/>
    <property type="evidence" value="ECO:0007669"/>
    <property type="project" value="UniProtKB-KW"/>
</dbReference>
<dbReference type="Pfam" id="PF00535">
    <property type="entry name" value="Glycos_transf_2"/>
    <property type="match status" value="1"/>
</dbReference>